<dbReference type="Proteomes" id="UP000054911">
    <property type="component" value="Unassembled WGS sequence"/>
</dbReference>
<organism evidence="8 9">
    <name type="scientific">Caballeronia pedi</name>
    <dbReference type="NCBI Taxonomy" id="1777141"/>
    <lineage>
        <taxon>Bacteria</taxon>
        <taxon>Pseudomonadati</taxon>
        <taxon>Pseudomonadota</taxon>
        <taxon>Betaproteobacteria</taxon>
        <taxon>Burkholderiales</taxon>
        <taxon>Burkholderiaceae</taxon>
        <taxon>Caballeronia</taxon>
    </lineage>
</organism>
<dbReference type="GO" id="GO:0000906">
    <property type="term" value="F:6,7-dimethyl-8-ribityllumazine synthase activity"/>
    <property type="evidence" value="ECO:0007669"/>
    <property type="project" value="UniProtKB-UniRule"/>
</dbReference>
<evidence type="ECO:0000256" key="4">
    <source>
        <dbReference type="ARBA" id="ARBA00022619"/>
    </source>
</evidence>
<evidence type="ECO:0000256" key="7">
    <source>
        <dbReference type="HAMAP-Rule" id="MF_00178"/>
    </source>
</evidence>
<feature type="binding site" evidence="7">
    <location>
        <position position="51"/>
    </location>
    <ligand>
        <name>5-amino-6-(D-ribitylamino)uracil</name>
        <dbReference type="ChEBI" id="CHEBI:15934"/>
    </ligand>
</feature>
<dbReference type="PANTHER" id="PTHR21058:SF0">
    <property type="entry name" value="6,7-DIMETHYL-8-RIBITYLLUMAZINE SYNTHASE"/>
    <property type="match status" value="1"/>
</dbReference>
<feature type="binding site" evidence="7">
    <location>
        <begin position="109"/>
        <end position="111"/>
    </location>
    <ligand>
        <name>5-amino-6-(D-ribitylamino)uracil</name>
        <dbReference type="ChEBI" id="CHEBI:15934"/>
    </ligand>
</feature>
<dbReference type="NCBIfam" id="NF009084">
    <property type="entry name" value="PRK12419.1"/>
    <property type="match status" value="1"/>
</dbReference>
<dbReference type="STRING" id="1777141.AWB80_04579"/>
<dbReference type="UniPathway" id="UPA00275">
    <property type="reaction ID" value="UER00404"/>
</dbReference>
<evidence type="ECO:0000313" key="8">
    <source>
        <dbReference type="EMBL" id="SAK77176.1"/>
    </source>
</evidence>
<comment type="catalytic activity">
    <reaction evidence="6 7">
        <text>(2S)-2-hydroxy-3-oxobutyl phosphate + 5-amino-6-(D-ribitylamino)uracil = 6,7-dimethyl-8-(1-D-ribityl)lumazine + phosphate + 2 H2O + H(+)</text>
        <dbReference type="Rhea" id="RHEA:26152"/>
        <dbReference type="ChEBI" id="CHEBI:15377"/>
        <dbReference type="ChEBI" id="CHEBI:15378"/>
        <dbReference type="ChEBI" id="CHEBI:15934"/>
        <dbReference type="ChEBI" id="CHEBI:43474"/>
        <dbReference type="ChEBI" id="CHEBI:58201"/>
        <dbReference type="ChEBI" id="CHEBI:58830"/>
        <dbReference type="EC" id="2.5.1.78"/>
    </reaction>
</comment>
<comment type="function">
    <text evidence="7">Catalyzes the formation of 6,7-dimethyl-8-ribityllumazine by condensation of 5-amino-6-(D-ribitylamino)uracil with 3,4-dihydroxy-2-butanone 4-phosphate. This is the penultimate step in the biosynthesis of riboflavin.</text>
</comment>
<feature type="active site" description="Proton donor" evidence="7">
    <location>
        <position position="117"/>
    </location>
</feature>
<evidence type="ECO:0000256" key="6">
    <source>
        <dbReference type="ARBA" id="ARBA00048785"/>
    </source>
</evidence>
<dbReference type="Pfam" id="PF00885">
    <property type="entry name" value="DMRL_synthase"/>
    <property type="match status" value="1"/>
</dbReference>
<dbReference type="InterPro" id="IPR002180">
    <property type="entry name" value="LS/RS"/>
</dbReference>
<feature type="binding site" evidence="7">
    <location>
        <position position="142"/>
    </location>
    <ligand>
        <name>5-amino-6-(D-ribitylamino)uracil</name>
        <dbReference type="ChEBI" id="CHEBI:15934"/>
    </ligand>
</feature>
<keyword evidence="4 7" id="KW-0686">Riboflavin biosynthesis</keyword>
<dbReference type="HAMAP" id="MF_00178">
    <property type="entry name" value="Lumazine_synth"/>
    <property type="match status" value="1"/>
</dbReference>
<dbReference type="InterPro" id="IPR034964">
    <property type="entry name" value="LS"/>
</dbReference>
<evidence type="ECO:0000256" key="5">
    <source>
        <dbReference type="ARBA" id="ARBA00022679"/>
    </source>
</evidence>
<keyword evidence="9" id="KW-1185">Reference proteome</keyword>
<dbReference type="Gene3D" id="3.40.50.960">
    <property type="entry name" value="Lumazine/riboflavin synthase"/>
    <property type="match status" value="1"/>
</dbReference>
<proteinExistence type="inferred from homology"/>
<comment type="caution">
    <text evidence="7">Lacks conserved residue(s) required for the propagation of feature annotation.</text>
</comment>
<sequence length="194" mass="21962">MKLAAARRRFDEHGPCERFRLSQGRIEDDTMNRHSEDFESGFKIAYVEAGWHQDILAPGREAFARRMQGKGLDGSRIDYFTVPGAFEIPLFARRLAASGRYAAIAGAAFVVDGGMYRHDFVASTVVDALMRVQLDENVPVFSMVLTPHHFHEHATHLQFFKDHFSIKGSELAEACMQQLLGLEALDRYRVETLT</sequence>
<feature type="binding site" evidence="7">
    <location>
        <position position="156"/>
    </location>
    <ligand>
        <name>(2S)-2-hydroxy-3-oxobutyl phosphate</name>
        <dbReference type="ChEBI" id="CHEBI:58830"/>
    </ligand>
</feature>
<dbReference type="EC" id="2.5.1.78" evidence="3 7"/>
<evidence type="ECO:0000256" key="2">
    <source>
        <dbReference type="ARBA" id="ARBA00007424"/>
    </source>
</evidence>
<dbReference type="GO" id="GO:0009349">
    <property type="term" value="C:riboflavin synthase complex"/>
    <property type="evidence" value="ECO:0007669"/>
    <property type="project" value="InterPro"/>
</dbReference>
<protein>
    <recommendedName>
        <fullName evidence="3 7">6,7-dimethyl-8-ribityllumazine synthase</fullName>
        <shortName evidence="7">DMRL synthase</shortName>
        <shortName evidence="7">LS</shortName>
        <shortName evidence="7">Lumazine synthase</shortName>
        <ecNumber evidence="3 7">2.5.1.78</ecNumber>
    </recommendedName>
</protein>
<dbReference type="InterPro" id="IPR036467">
    <property type="entry name" value="LS/RS_sf"/>
</dbReference>
<dbReference type="GO" id="GO:0009231">
    <property type="term" value="P:riboflavin biosynthetic process"/>
    <property type="evidence" value="ECO:0007669"/>
    <property type="project" value="UniProtKB-UniRule"/>
</dbReference>
<dbReference type="GO" id="GO:0005829">
    <property type="term" value="C:cytosol"/>
    <property type="evidence" value="ECO:0007669"/>
    <property type="project" value="TreeGrafter"/>
</dbReference>
<dbReference type="PANTHER" id="PTHR21058">
    <property type="entry name" value="6,7-DIMETHYL-8-RIBITYLLUMAZINE SYNTHASE DMRL SYNTHASE LUMAZINE SYNTHASE"/>
    <property type="match status" value="1"/>
</dbReference>
<dbReference type="SUPFAM" id="SSF52121">
    <property type="entry name" value="Lumazine synthase"/>
    <property type="match status" value="1"/>
</dbReference>
<comment type="caution">
    <text evidence="8">The sequence shown here is derived from an EMBL/GenBank/DDBJ whole genome shotgun (WGS) entry which is preliminary data.</text>
</comment>
<accession>A0A158C5K7</accession>
<reference evidence="8" key="1">
    <citation type="submission" date="2016-01" db="EMBL/GenBank/DDBJ databases">
        <authorList>
            <person name="Peeters C."/>
        </authorList>
    </citation>
    <scope>NUCLEOTIDE SEQUENCE [LARGE SCALE GENOMIC DNA]</scope>
    <source>
        <strain evidence="8">LMG 29323</strain>
    </source>
</reference>
<name>A0A158C5K7_9BURK</name>
<dbReference type="EMBL" id="FCOE02000016">
    <property type="protein sequence ID" value="SAK77176.1"/>
    <property type="molecule type" value="Genomic_DNA"/>
</dbReference>
<keyword evidence="5 7" id="KW-0808">Transferase</keyword>
<feature type="binding site" evidence="7">
    <location>
        <begin position="85"/>
        <end position="87"/>
    </location>
    <ligand>
        <name>5-amino-6-(D-ribitylamino)uracil</name>
        <dbReference type="ChEBI" id="CHEBI:15934"/>
    </ligand>
</feature>
<comment type="similarity">
    <text evidence="2 7">Belongs to the DMRL synthase family.</text>
</comment>
<evidence type="ECO:0000256" key="1">
    <source>
        <dbReference type="ARBA" id="ARBA00004917"/>
    </source>
</evidence>
<dbReference type="AlphaFoldDB" id="A0A158C5K7"/>
<evidence type="ECO:0000256" key="3">
    <source>
        <dbReference type="ARBA" id="ARBA00012664"/>
    </source>
</evidence>
<gene>
    <name evidence="7" type="primary">ribH</name>
    <name evidence="8" type="ORF">AWB80_04579</name>
</gene>
<evidence type="ECO:0000313" key="9">
    <source>
        <dbReference type="Proteomes" id="UP000054911"/>
    </source>
</evidence>
<comment type="pathway">
    <text evidence="1 7">Cofactor biosynthesis; riboflavin biosynthesis; riboflavin from 2-hydroxy-3-oxobutyl phosphate and 5-amino-6-(D-ribitylamino)uracil: step 1/2.</text>
</comment>